<dbReference type="GO" id="GO:0000224">
    <property type="term" value="F:peptide-N4-(N-acetyl-beta-glucosaminyl)asparagine amidase activity"/>
    <property type="evidence" value="ECO:0007669"/>
    <property type="project" value="TreeGrafter"/>
</dbReference>
<keyword evidence="4" id="KW-0732">Signal</keyword>
<evidence type="ECO:0000256" key="1">
    <source>
        <dbReference type="ARBA" id="ARBA00001913"/>
    </source>
</evidence>
<keyword evidence="3" id="KW-0106">Calcium</keyword>
<dbReference type="AlphaFoldDB" id="A0A4Y8SIB1"/>
<accession>A0A4Y8SIB1</accession>
<evidence type="ECO:0000256" key="3">
    <source>
        <dbReference type="ARBA" id="ARBA00022837"/>
    </source>
</evidence>
<keyword evidence="8" id="KW-1185">Reference proteome</keyword>
<dbReference type="InterPro" id="IPR050883">
    <property type="entry name" value="PNGase"/>
</dbReference>
<dbReference type="Gene3D" id="1.20.1610.10">
    <property type="entry name" value="alpha-1,2-mannosidases domains"/>
    <property type="match status" value="1"/>
</dbReference>
<evidence type="ECO:0000256" key="2">
    <source>
        <dbReference type="ARBA" id="ARBA00011245"/>
    </source>
</evidence>
<dbReference type="InterPro" id="IPR041371">
    <property type="entry name" value="GH92_N"/>
</dbReference>
<dbReference type="GO" id="GO:0005975">
    <property type="term" value="P:carbohydrate metabolic process"/>
    <property type="evidence" value="ECO:0007669"/>
    <property type="project" value="InterPro"/>
</dbReference>
<feature type="domain" description="Glycosyl hydrolase family 92 N-terminal" evidence="6">
    <location>
        <begin position="31"/>
        <end position="308"/>
    </location>
</feature>
<dbReference type="PANTHER" id="PTHR12143">
    <property type="entry name" value="PEPTIDE N-GLYCANASE PNGASE -RELATED"/>
    <property type="match status" value="1"/>
</dbReference>
<comment type="subunit">
    <text evidence="2">Monomer.</text>
</comment>
<dbReference type="EMBL" id="SOZE01000007">
    <property type="protein sequence ID" value="TFF38184.1"/>
    <property type="molecule type" value="Genomic_DNA"/>
</dbReference>
<dbReference type="Gene3D" id="1.20.1050.60">
    <property type="entry name" value="alpha-1,2-mannosidase"/>
    <property type="match status" value="1"/>
</dbReference>
<evidence type="ECO:0000256" key="4">
    <source>
        <dbReference type="SAM" id="SignalP"/>
    </source>
</evidence>
<dbReference type="PANTHER" id="PTHR12143:SF39">
    <property type="entry name" value="SECRETED PROTEIN"/>
    <property type="match status" value="1"/>
</dbReference>
<evidence type="ECO:0000259" key="6">
    <source>
        <dbReference type="Pfam" id="PF17678"/>
    </source>
</evidence>
<dbReference type="SUPFAM" id="SSF48208">
    <property type="entry name" value="Six-hairpin glycosidases"/>
    <property type="match status" value="1"/>
</dbReference>
<protein>
    <submittedName>
        <fullName evidence="7">Glycoside hydrolase family 92 protein</fullName>
    </submittedName>
</protein>
<dbReference type="GO" id="GO:0006516">
    <property type="term" value="P:glycoprotein catabolic process"/>
    <property type="evidence" value="ECO:0007669"/>
    <property type="project" value="TreeGrafter"/>
</dbReference>
<dbReference type="Pfam" id="PF17678">
    <property type="entry name" value="Glyco_hydro_92N"/>
    <property type="match status" value="1"/>
</dbReference>
<dbReference type="RefSeq" id="WP_133229842.1">
    <property type="nucleotide sequence ID" value="NZ_SOZE01000007.1"/>
</dbReference>
<organism evidence="7 8">
    <name type="scientific">Mucilaginibacter psychrotolerans</name>
    <dbReference type="NCBI Taxonomy" id="1524096"/>
    <lineage>
        <taxon>Bacteria</taxon>
        <taxon>Pseudomonadati</taxon>
        <taxon>Bacteroidota</taxon>
        <taxon>Sphingobacteriia</taxon>
        <taxon>Sphingobacteriales</taxon>
        <taxon>Sphingobacteriaceae</taxon>
        <taxon>Mucilaginibacter</taxon>
    </lineage>
</organism>
<dbReference type="InterPro" id="IPR012939">
    <property type="entry name" value="Glyco_hydro_92"/>
</dbReference>
<name>A0A4Y8SIB1_9SPHI</name>
<dbReference type="Gene3D" id="2.70.98.10">
    <property type="match status" value="1"/>
</dbReference>
<dbReference type="InterPro" id="IPR008928">
    <property type="entry name" value="6-hairpin_glycosidase_sf"/>
</dbReference>
<dbReference type="FunFam" id="3.30.2080.10:FF:000001">
    <property type="entry name" value="Alpha-1,2-mannosidase subfamily"/>
    <property type="match status" value="1"/>
</dbReference>
<dbReference type="GO" id="GO:0005829">
    <property type="term" value="C:cytosol"/>
    <property type="evidence" value="ECO:0007669"/>
    <property type="project" value="TreeGrafter"/>
</dbReference>
<gene>
    <name evidence="7" type="ORF">E2R66_09100</name>
</gene>
<dbReference type="InterPro" id="IPR005887">
    <property type="entry name" value="GH92_a_mannosidase_put"/>
</dbReference>
<dbReference type="InterPro" id="IPR014718">
    <property type="entry name" value="GH-type_carb-bd"/>
</dbReference>
<dbReference type="Pfam" id="PF07971">
    <property type="entry name" value="Glyco_hydro_92"/>
    <property type="match status" value="1"/>
</dbReference>
<feature type="signal peptide" evidence="4">
    <location>
        <begin position="1"/>
        <end position="25"/>
    </location>
</feature>
<proteinExistence type="predicted"/>
<sequence length="777" mass="86135">MFNLIRKYLALTALLALSATQTLRAQTPASYVNPFIGASTSTADAGVYHGLGKTFPGAATPYGMVQLSPNTITGGDNGSGYSYEHTSIEGFAFTQMSGIGWYGDLGNFLVMPTVGPLRTKAGTIAHPEGGYRSMYAKPSEKASAGYYSVLLTDNNIKAEATAAPHSGMLRFTFPKNKLSRIQIDLARRVGGTSTLQYVKVVDAYTIQGWMKCTPDGGGWGNGDGHADYTVYFYAKFSKPLKDYGVWSADIPDGWVRKREEVGSDKYQDVVANAAILKNIKEKQGKHLGFYTNFATTENERVLMKAGISFVSTAGAKNNLLAEIKDWNFEALRQKATALWNIALSKIAVQGGTLEQKKVFYTALYHTMIDPRIISDVDGNYPGGDGKAHKSAVFKKRTIFSGWDVFRSQMPLQTIINPSLVNDLVNSMVTLADQKQKNYFERWELLNAYSGCMLGNPMTSVLADAYAKGIRNYDLDKAYNLAVGSVEKFGNGEKGYAPGGIGIAQTLEYAYNEWCVGQLATWLKHPADAKKYLARGQSYKNIFDKDKGWFRPREDEGEWKAWPDSGRMTQWYGTFETNPYQQGWFVPQDVDGMVALMGGKQKVLADLDNLFAKTPDNMMWNDYYNHANEPVHHVPFLYNRLGRPWLTQKWTREICRRAYKNSVEGLVGNEDVGQMSAWYVLAASGLHPVTPGDTRQEITSPVFDKVTLKLDPKYAKGKAFSIIAKNNSASNIYIQSAKLNGKTYNKCYIDYAEIAAGGTLELTMGAEPNKSWGINQHI</sequence>
<evidence type="ECO:0000259" key="5">
    <source>
        <dbReference type="Pfam" id="PF07971"/>
    </source>
</evidence>
<feature type="domain" description="Glycosyl hydrolase family 92" evidence="5">
    <location>
        <begin position="314"/>
        <end position="764"/>
    </location>
</feature>
<dbReference type="OrthoDB" id="9758101at2"/>
<feature type="chain" id="PRO_5021447646" evidence="4">
    <location>
        <begin position="26"/>
        <end position="777"/>
    </location>
</feature>
<evidence type="ECO:0000313" key="7">
    <source>
        <dbReference type="EMBL" id="TFF38184.1"/>
    </source>
</evidence>
<evidence type="ECO:0000313" key="8">
    <source>
        <dbReference type="Proteomes" id="UP000297540"/>
    </source>
</evidence>
<dbReference type="NCBIfam" id="TIGR01180">
    <property type="entry name" value="aman2_put"/>
    <property type="match status" value="1"/>
</dbReference>
<dbReference type="Proteomes" id="UP000297540">
    <property type="component" value="Unassembled WGS sequence"/>
</dbReference>
<dbReference type="GO" id="GO:0030246">
    <property type="term" value="F:carbohydrate binding"/>
    <property type="evidence" value="ECO:0007669"/>
    <property type="project" value="InterPro"/>
</dbReference>
<comment type="cofactor">
    <cofactor evidence="1">
        <name>Ca(2+)</name>
        <dbReference type="ChEBI" id="CHEBI:29108"/>
    </cofactor>
</comment>
<comment type="caution">
    <text evidence="7">The sequence shown here is derived from an EMBL/GenBank/DDBJ whole genome shotgun (WGS) entry which is preliminary data.</text>
</comment>
<keyword evidence="7" id="KW-0378">Hydrolase</keyword>
<reference evidence="7 8" key="1">
    <citation type="journal article" date="2017" name="Int. J. Syst. Evol. Microbiol.">
        <title>Mucilaginibacterpsychrotolerans sp. nov., isolated from peatlands.</title>
        <authorList>
            <person name="Deng Y."/>
            <person name="Shen L."/>
            <person name="Xu B."/>
            <person name="Liu Y."/>
            <person name="Gu Z."/>
            <person name="Liu H."/>
            <person name="Zhou Y."/>
        </authorList>
    </citation>
    <scope>NUCLEOTIDE SEQUENCE [LARGE SCALE GENOMIC DNA]</scope>
    <source>
        <strain evidence="7 8">NH7-4</strain>
    </source>
</reference>
<dbReference type="Gene3D" id="3.30.2080.10">
    <property type="entry name" value="GH92 mannosidase domain"/>
    <property type="match status" value="1"/>
</dbReference>